<evidence type="ECO:0000256" key="1">
    <source>
        <dbReference type="SAM" id="Phobius"/>
    </source>
</evidence>
<name>A0A4Q0SX95_9BACT</name>
<keyword evidence="3" id="KW-1185">Reference proteome</keyword>
<sequence>MSSLPSSMAEATPRRASTVFTYFLTRMVIAVTLTGVDIFVFLKSAVEGLRNSIGMPLLHWLIVAAVVGIALTLANVWYKTLRYRQPNKPNSRSPFL</sequence>
<dbReference type="Proteomes" id="UP000289437">
    <property type="component" value="Unassembled WGS sequence"/>
</dbReference>
<reference evidence="2 3" key="1">
    <citation type="submission" date="2018-11" db="EMBL/GenBank/DDBJ databases">
        <authorList>
            <person name="Mardanov A.V."/>
            <person name="Ravin N.V."/>
            <person name="Dedysh S.N."/>
        </authorList>
    </citation>
    <scope>NUCLEOTIDE SEQUENCE [LARGE SCALE GENOMIC DNA]</scope>
    <source>
        <strain evidence="2 3">AF10</strain>
    </source>
</reference>
<evidence type="ECO:0000313" key="3">
    <source>
        <dbReference type="Proteomes" id="UP000289437"/>
    </source>
</evidence>
<organism evidence="2 3">
    <name type="scientific">Granulicella sibirica</name>
    <dbReference type="NCBI Taxonomy" id="2479048"/>
    <lineage>
        <taxon>Bacteria</taxon>
        <taxon>Pseudomonadati</taxon>
        <taxon>Acidobacteriota</taxon>
        <taxon>Terriglobia</taxon>
        <taxon>Terriglobales</taxon>
        <taxon>Acidobacteriaceae</taxon>
        <taxon>Granulicella</taxon>
    </lineage>
</organism>
<dbReference type="EMBL" id="RDSM01000007">
    <property type="protein sequence ID" value="RXH53771.1"/>
    <property type="molecule type" value="Genomic_DNA"/>
</dbReference>
<dbReference type="OrthoDB" id="121560at2"/>
<evidence type="ECO:0000313" key="2">
    <source>
        <dbReference type="EMBL" id="RXH53771.1"/>
    </source>
</evidence>
<keyword evidence="1" id="KW-0472">Membrane</keyword>
<keyword evidence="1" id="KW-0812">Transmembrane</keyword>
<keyword evidence="1" id="KW-1133">Transmembrane helix</keyword>
<feature type="transmembrane region" description="Helical" evidence="1">
    <location>
        <begin position="57"/>
        <end position="78"/>
    </location>
</feature>
<feature type="transmembrane region" description="Helical" evidence="1">
    <location>
        <begin position="20"/>
        <end position="42"/>
    </location>
</feature>
<reference evidence="3" key="2">
    <citation type="submission" date="2019-02" db="EMBL/GenBank/DDBJ databases">
        <title>Granulicella sibirica sp. nov., a psychrotolerant acidobacterium isolated from an organic soil layer in forested tundra, West Siberia.</title>
        <authorList>
            <person name="Oshkin I.Y."/>
            <person name="Kulichevskaya I.S."/>
            <person name="Rijpstra W.I.C."/>
            <person name="Sinninghe Damste J.S."/>
            <person name="Rakitin A.L."/>
            <person name="Ravin N.V."/>
            <person name="Dedysh S.N."/>
        </authorList>
    </citation>
    <scope>NUCLEOTIDE SEQUENCE [LARGE SCALE GENOMIC DNA]</scope>
    <source>
        <strain evidence="3">AF10</strain>
    </source>
</reference>
<dbReference type="RefSeq" id="WP_128915680.1">
    <property type="nucleotide sequence ID" value="NZ_RDSM01000007.1"/>
</dbReference>
<proteinExistence type="predicted"/>
<protein>
    <submittedName>
        <fullName evidence="2">Uncharacterized protein</fullName>
    </submittedName>
</protein>
<dbReference type="AlphaFoldDB" id="A0A4Q0SX95"/>
<comment type="caution">
    <text evidence="2">The sequence shown here is derived from an EMBL/GenBank/DDBJ whole genome shotgun (WGS) entry which is preliminary data.</text>
</comment>
<accession>A0A4Q0SX95</accession>
<gene>
    <name evidence="2" type="ORF">GRAN_5109</name>
</gene>